<organism evidence="1">
    <name type="scientific">marine sediment metagenome</name>
    <dbReference type="NCBI Taxonomy" id="412755"/>
    <lineage>
        <taxon>unclassified sequences</taxon>
        <taxon>metagenomes</taxon>
        <taxon>ecological metagenomes</taxon>
    </lineage>
</organism>
<feature type="non-terminal residue" evidence="1">
    <location>
        <position position="1"/>
    </location>
</feature>
<accession>X1Q9T9</accession>
<feature type="non-terminal residue" evidence="1">
    <location>
        <position position="105"/>
    </location>
</feature>
<dbReference type="EMBL" id="BARV01043669">
    <property type="protein sequence ID" value="GAI65252.1"/>
    <property type="molecule type" value="Genomic_DNA"/>
</dbReference>
<dbReference type="AlphaFoldDB" id="X1Q9T9"/>
<name>X1Q9T9_9ZZZZ</name>
<gene>
    <name evidence="1" type="ORF">S06H3_65064</name>
</gene>
<comment type="caution">
    <text evidence="1">The sequence shown here is derived from an EMBL/GenBank/DDBJ whole genome shotgun (WGS) entry which is preliminary data.</text>
</comment>
<protein>
    <submittedName>
        <fullName evidence="1">Uncharacterized protein</fullName>
    </submittedName>
</protein>
<proteinExistence type="predicted"/>
<reference evidence="1" key="1">
    <citation type="journal article" date="2014" name="Front. Microbiol.">
        <title>High frequency of phylogenetically diverse reductive dehalogenase-homologous genes in deep subseafloor sedimentary metagenomes.</title>
        <authorList>
            <person name="Kawai M."/>
            <person name="Futagami T."/>
            <person name="Toyoda A."/>
            <person name="Takaki Y."/>
            <person name="Nishi S."/>
            <person name="Hori S."/>
            <person name="Arai W."/>
            <person name="Tsubouchi T."/>
            <person name="Morono Y."/>
            <person name="Uchiyama I."/>
            <person name="Ito T."/>
            <person name="Fujiyama A."/>
            <person name="Inagaki F."/>
            <person name="Takami H."/>
        </authorList>
    </citation>
    <scope>NUCLEOTIDE SEQUENCE</scope>
    <source>
        <strain evidence="1">Expedition CK06-06</strain>
    </source>
</reference>
<sequence length="105" mass="12018">HDLLKQIGLGINLSRTYPKGHPALLPIVKRFRILLKEVPIEQDSFSLVVIEDVIMIEQERFDSKILPIVKTLVDRLTRLGVKSITFNIDLSEEDIREFFTAMAAT</sequence>
<evidence type="ECO:0000313" key="1">
    <source>
        <dbReference type="EMBL" id="GAI65252.1"/>
    </source>
</evidence>